<accession>A0A3B4VLM5</accession>
<dbReference type="PANTHER" id="PTHR16146">
    <property type="entry name" value="INTELECTIN"/>
    <property type="match status" value="1"/>
</dbReference>
<dbReference type="AlphaFoldDB" id="A0A3B4VLM5"/>
<sequence length="223" mass="25294">MDLLYLTQTVFSPLIQFVKSFHVKDLILSGLFGDMGSGCCCVSCNNPGSPEGDVVREKYLDKLRIAAVVCALLQNPGYYDIVAEDMSLWHVLNNFPLEHWNLAAILFYHTDNCFLQNITKIHTFIQQYPMRYNVGSCCNRRPAIPIVYIHGDGKSTRNLWTQFKRTKNTCAITFRVINNEHAAMGSVSQQRDLPSLDLDRLARSQGWSASKEMSEAAPLLFYC</sequence>
<evidence type="ECO:0000256" key="1">
    <source>
        <dbReference type="ARBA" id="ARBA00023157"/>
    </source>
</evidence>
<name>A0A3B4VLM5_SERDU</name>
<dbReference type="GeneTree" id="ENSGT00970000197661"/>
<proteinExistence type="predicted"/>
<evidence type="ECO:0000313" key="3">
    <source>
        <dbReference type="Proteomes" id="UP000261420"/>
    </source>
</evidence>
<reference evidence="2" key="1">
    <citation type="submission" date="2025-08" db="UniProtKB">
        <authorList>
            <consortium name="Ensembl"/>
        </authorList>
    </citation>
    <scope>IDENTIFICATION</scope>
</reference>
<evidence type="ECO:0000313" key="2">
    <source>
        <dbReference type="Ensembl" id="ENSSDUP00000031449.1"/>
    </source>
</evidence>
<dbReference type="GO" id="GO:0005615">
    <property type="term" value="C:extracellular space"/>
    <property type="evidence" value="ECO:0007669"/>
    <property type="project" value="TreeGrafter"/>
</dbReference>
<reference evidence="2" key="2">
    <citation type="submission" date="2025-09" db="UniProtKB">
        <authorList>
            <consortium name="Ensembl"/>
        </authorList>
    </citation>
    <scope>IDENTIFICATION</scope>
</reference>
<dbReference type="GO" id="GO:0070492">
    <property type="term" value="F:oligosaccharide binding"/>
    <property type="evidence" value="ECO:0007669"/>
    <property type="project" value="TreeGrafter"/>
</dbReference>
<organism evidence="2 3">
    <name type="scientific">Seriola dumerili</name>
    <name type="common">Greater amberjack</name>
    <name type="synonym">Caranx dumerili</name>
    <dbReference type="NCBI Taxonomy" id="41447"/>
    <lineage>
        <taxon>Eukaryota</taxon>
        <taxon>Metazoa</taxon>
        <taxon>Chordata</taxon>
        <taxon>Craniata</taxon>
        <taxon>Vertebrata</taxon>
        <taxon>Euteleostomi</taxon>
        <taxon>Actinopterygii</taxon>
        <taxon>Neopterygii</taxon>
        <taxon>Teleostei</taxon>
        <taxon>Neoteleostei</taxon>
        <taxon>Acanthomorphata</taxon>
        <taxon>Carangaria</taxon>
        <taxon>Carangiformes</taxon>
        <taxon>Carangidae</taxon>
        <taxon>Seriola</taxon>
    </lineage>
</organism>
<dbReference type="Ensembl" id="ENSSDUT00000031991.1">
    <property type="protein sequence ID" value="ENSSDUP00000031449.1"/>
    <property type="gene ID" value="ENSSDUG00000022605.1"/>
</dbReference>
<keyword evidence="1" id="KW-1015">Disulfide bond</keyword>
<protein>
    <submittedName>
        <fullName evidence="2">Uncharacterized protein</fullName>
    </submittedName>
</protein>
<keyword evidence="3" id="KW-1185">Reference proteome</keyword>
<dbReference type="SUPFAM" id="SSF56496">
    <property type="entry name" value="Fibrinogen C-terminal domain-like"/>
    <property type="match status" value="1"/>
</dbReference>
<dbReference type="Proteomes" id="UP000261420">
    <property type="component" value="Unplaced"/>
</dbReference>
<dbReference type="InterPro" id="IPR036056">
    <property type="entry name" value="Fibrinogen-like_C"/>
</dbReference>
<dbReference type="PANTHER" id="PTHR16146:SF46">
    <property type="entry name" value="INTELECTIN-1A-RELATED"/>
    <property type="match status" value="1"/>
</dbReference>